<name>A0A846XTV6_9NOCA</name>
<dbReference type="EMBL" id="JAAXOP010000003">
    <property type="protein sequence ID" value="NKY50057.1"/>
    <property type="molecule type" value="Genomic_DNA"/>
</dbReference>
<keyword evidence="1" id="KW-0812">Transmembrane</keyword>
<evidence type="ECO:0000313" key="3">
    <source>
        <dbReference type="Proteomes" id="UP000565711"/>
    </source>
</evidence>
<sequence length="190" mass="20440">MLKYYARTFLPWIVLAVGSGFDNRAGALAGLATAVALIVVDRRAGRRMDELILELSTAVFMAAFAVFAVALPGSPILDYGTSLSMGWLALVAWAGLVVRRPFTLGIARRQVAEPITGTSQFLQFNMTITLVWAVCFTLEALTLAVVQHYAPHALPVLIVCKVGFLAAAAIFTARYSALAQRRAVALEPSL</sequence>
<dbReference type="Proteomes" id="UP000565711">
    <property type="component" value="Unassembled WGS sequence"/>
</dbReference>
<reference evidence="2 3" key="1">
    <citation type="submission" date="2020-04" db="EMBL/GenBank/DDBJ databases">
        <title>MicrobeNet Type strains.</title>
        <authorList>
            <person name="Nicholson A.C."/>
        </authorList>
    </citation>
    <scope>NUCLEOTIDE SEQUENCE [LARGE SCALE GENOMIC DNA]</scope>
    <source>
        <strain evidence="2 3">JCM 12354</strain>
    </source>
</reference>
<feature type="transmembrane region" description="Helical" evidence="1">
    <location>
        <begin position="152"/>
        <end position="173"/>
    </location>
</feature>
<protein>
    <recommendedName>
        <fullName evidence="4">Intracellular septation protein A</fullName>
    </recommendedName>
</protein>
<organism evidence="2 3">
    <name type="scientific">Nocardia vermiculata</name>
    <dbReference type="NCBI Taxonomy" id="257274"/>
    <lineage>
        <taxon>Bacteria</taxon>
        <taxon>Bacillati</taxon>
        <taxon>Actinomycetota</taxon>
        <taxon>Actinomycetes</taxon>
        <taxon>Mycobacteriales</taxon>
        <taxon>Nocardiaceae</taxon>
        <taxon>Nocardia</taxon>
    </lineage>
</organism>
<evidence type="ECO:0008006" key="4">
    <source>
        <dbReference type="Google" id="ProtNLM"/>
    </source>
</evidence>
<feature type="transmembrane region" description="Helical" evidence="1">
    <location>
        <begin position="51"/>
        <end position="71"/>
    </location>
</feature>
<proteinExistence type="predicted"/>
<comment type="caution">
    <text evidence="2">The sequence shown here is derived from an EMBL/GenBank/DDBJ whole genome shotgun (WGS) entry which is preliminary data.</text>
</comment>
<accession>A0A846XTV6</accession>
<dbReference type="AlphaFoldDB" id="A0A846XTV6"/>
<keyword evidence="3" id="KW-1185">Reference proteome</keyword>
<evidence type="ECO:0000256" key="1">
    <source>
        <dbReference type="SAM" id="Phobius"/>
    </source>
</evidence>
<dbReference type="RefSeq" id="WP_067870653.1">
    <property type="nucleotide sequence ID" value="NZ_JAAXOP010000003.1"/>
</dbReference>
<keyword evidence="1" id="KW-1133">Transmembrane helix</keyword>
<feature type="transmembrane region" description="Helical" evidence="1">
    <location>
        <begin position="122"/>
        <end position="146"/>
    </location>
</feature>
<feature type="transmembrane region" description="Helical" evidence="1">
    <location>
        <begin position="83"/>
        <end position="102"/>
    </location>
</feature>
<keyword evidence="1" id="KW-0472">Membrane</keyword>
<gene>
    <name evidence="2" type="ORF">HGA08_07520</name>
</gene>
<evidence type="ECO:0000313" key="2">
    <source>
        <dbReference type="EMBL" id="NKY50057.1"/>
    </source>
</evidence>